<dbReference type="EMBL" id="BPLQ01003595">
    <property type="protein sequence ID" value="GIY01621.1"/>
    <property type="molecule type" value="Genomic_DNA"/>
</dbReference>
<dbReference type="Proteomes" id="UP001054837">
    <property type="component" value="Unassembled WGS sequence"/>
</dbReference>
<organism evidence="1 2">
    <name type="scientific">Caerostris darwini</name>
    <dbReference type="NCBI Taxonomy" id="1538125"/>
    <lineage>
        <taxon>Eukaryota</taxon>
        <taxon>Metazoa</taxon>
        <taxon>Ecdysozoa</taxon>
        <taxon>Arthropoda</taxon>
        <taxon>Chelicerata</taxon>
        <taxon>Arachnida</taxon>
        <taxon>Araneae</taxon>
        <taxon>Araneomorphae</taxon>
        <taxon>Entelegynae</taxon>
        <taxon>Araneoidea</taxon>
        <taxon>Araneidae</taxon>
        <taxon>Caerostris</taxon>
    </lineage>
</organism>
<protein>
    <submittedName>
        <fullName evidence="1">DUF1758 domain-containing protein</fullName>
    </submittedName>
</protein>
<evidence type="ECO:0000313" key="2">
    <source>
        <dbReference type="Proteomes" id="UP001054837"/>
    </source>
</evidence>
<sequence>MIALKKFQPTPYECLDGFRRAQKLPSESYVQFALRPNASFEYYCQLHRVNYLKSFCDLTVLDKIVSLLALELMPYIGVKQGESYFKPQPLGHVCDINLSSRIKFKPKSKFS</sequence>
<evidence type="ECO:0000313" key="1">
    <source>
        <dbReference type="EMBL" id="GIY01621.1"/>
    </source>
</evidence>
<name>A0AAV4PXJ3_9ARAC</name>
<comment type="caution">
    <text evidence="1">The sequence shown here is derived from an EMBL/GenBank/DDBJ whole genome shotgun (WGS) entry which is preliminary data.</text>
</comment>
<dbReference type="AlphaFoldDB" id="A0AAV4PXJ3"/>
<gene>
    <name evidence="1" type="primary">AVEN_47005_1</name>
    <name evidence="1" type="ORF">CDAR_276271</name>
</gene>
<reference evidence="1 2" key="1">
    <citation type="submission" date="2021-06" db="EMBL/GenBank/DDBJ databases">
        <title>Caerostris darwini draft genome.</title>
        <authorList>
            <person name="Kono N."/>
            <person name="Arakawa K."/>
        </authorList>
    </citation>
    <scope>NUCLEOTIDE SEQUENCE [LARGE SCALE GENOMIC DNA]</scope>
</reference>
<keyword evidence="2" id="KW-1185">Reference proteome</keyword>
<proteinExistence type="predicted"/>
<accession>A0AAV4PXJ3</accession>